<proteinExistence type="predicted"/>
<dbReference type="EMBL" id="CP121106">
    <property type="protein sequence ID" value="WFL76423.1"/>
    <property type="molecule type" value="Genomic_DNA"/>
</dbReference>
<evidence type="ECO:0000313" key="2">
    <source>
        <dbReference type="Proteomes" id="UP001215827"/>
    </source>
</evidence>
<organism evidence="1 2">
    <name type="scientific">Altererythrobacter arenosus</name>
    <dbReference type="NCBI Taxonomy" id="3032592"/>
    <lineage>
        <taxon>Bacteria</taxon>
        <taxon>Pseudomonadati</taxon>
        <taxon>Pseudomonadota</taxon>
        <taxon>Alphaproteobacteria</taxon>
        <taxon>Sphingomonadales</taxon>
        <taxon>Erythrobacteraceae</taxon>
        <taxon>Altererythrobacter</taxon>
    </lineage>
</organism>
<accession>A0ABY8FN21</accession>
<dbReference type="Proteomes" id="UP001215827">
    <property type="component" value="Chromosome"/>
</dbReference>
<evidence type="ECO:0008006" key="3">
    <source>
        <dbReference type="Google" id="ProtNLM"/>
    </source>
</evidence>
<name>A0ABY8FN21_9SPHN</name>
<evidence type="ECO:0000313" key="1">
    <source>
        <dbReference type="EMBL" id="WFL76423.1"/>
    </source>
</evidence>
<dbReference type="RefSeq" id="WP_278015189.1">
    <property type="nucleotide sequence ID" value="NZ_CP121106.1"/>
</dbReference>
<reference evidence="1 2" key="1">
    <citation type="submission" date="2023-03" db="EMBL/GenBank/DDBJ databases">
        <title>Altererythrobacter sp. CAU 1644 isolated from sand.</title>
        <authorList>
            <person name="Kim W."/>
        </authorList>
    </citation>
    <scope>NUCLEOTIDE SEQUENCE [LARGE SCALE GENOMIC DNA]</scope>
    <source>
        <strain evidence="1 2">CAU 1644</strain>
    </source>
</reference>
<sequence length="423" mass="45453">MAEFQYVDGDGEVYYDLTETGNDATIDSAIFRTLSAEGSSGTGLIQAFVRVQATGTEQGYNTDGRGVPYDENSSPQFTTSLLLSDVPIVEIDGTSYYEFRLDINEANSTPLLSLNELKLYTTTNPNLTAELGSAAFDAATTPIWDLDDQNLDGTDDTDNTLLLDYSLQAGSGKSDMFFYIPVDDFGGADPETTNVLLYSEFGTTGTLDDTDGGDFAGGGSGVGLWGDYTSESGFEEWSVSKVADGVLTGFKWDDLDGDGMWDVAMGEDSGEEGIGDFWLKYSYTTGNGNNAILHEGVVNTNSIGQYFIPLVDGNNQDYTVTITELGFALEIPVNDNPLDPANYTLEGWAFTFDGDGTLDGVTQVIIDKDLEGLPEGEFQVTEQLNFGNVEYGSISGTKFVDGDGDLETTDDQSAYTEAGGWTI</sequence>
<gene>
    <name evidence="1" type="ORF">P7228_10475</name>
</gene>
<feature type="non-terminal residue" evidence="1">
    <location>
        <position position="423"/>
    </location>
</feature>
<protein>
    <recommendedName>
        <fullName evidence="3">VCBS repeat-containing protein</fullName>
    </recommendedName>
</protein>
<keyword evidence="2" id="KW-1185">Reference proteome</keyword>